<dbReference type="STRING" id="981085.W9R6Z9"/>
<protein>
    <submittedName>
        <fullName evidence="2">4,5-9,10-diseco-3-hydroxy-5,9, 17-trioxoandrosta-1(10), 2-diene-4-oate hydrolase</fullName>
    </submittedName>
</protein>
<feature type="domain" description="AB hydrolase-1" evidence="1">
    <location>
        <begin position="55"/>
        <end position="290"/>
    </location>
</feature>
<accession>W9R6Z9</accession>
<reference evidence="3" key="1">
    <citation type="submission" date="2013-01" db="EMBL/GenBank/DDBJ databases">
        <title>Draft Genome Sequence of a Mulberry Tree, Morus notabilis C.K. Schneid.</title>
        <authorList>
            <person name="He N."/>
            <person name="Zhao S."/>
        </authorList>
    </citation>
    <scope>NUCLEOTIDE SEQUENCE</scope>
</reference>
<dbReference type="KEGG" id="mnt:21401583"/>
<evidence type="ECO:0000313" key="2">
    <source>
        <dbReference type="EMBL" id="EXB74908.1"/>
    </source>
</evidence>
<dbReference type="InterPro" id="IPR052370">
    <property type="entry name" value="Meta-cleavage_hydrolase"/>
</dbReference>
<keyword evidence="2" id="KW-0378">Hydrolase</keyword>
<dbReference type="InterPro" id="IPR000639">
    <property type="entry name" value="Epox_hydrolase-like"/>
</dbReference>
<dbReference type="eggNOG" id="KOG1454">
    <property type="taxonomic scope" value="Eukaryota"/>
</dbReference>
<dbReference type="OrthoDB" id="6431331at2759"/>
<dbReference type="PANTHER" id="PTHR43139">
    <property type="entry name" value="SI:DKEY-122A22.2"/>
    <property type="match status" value="1"/>
</dbReference>
<dbReference type="GO" id="GO:0016787">
    <property type="term" value="F:hydrolase activity"/>
    <property type="evidence" value="ECO:0007669"/>
    <property type="project" value="UniProtKB-KW"/>
</dbReference>
<evidence type="ECO:0000313" key="3">
    <source>
        <dbReference type="Proteomes" id="UP000030645"/>
    </source>
</evidence>
<dbReference type="EMBL" id="KE344662">
    <property type="protein sequence ID" value="EXB74908.1"/>
    <property type="molecule type" value="Genomic_DNA"/>
</dbReference>
<dbReference type="PRINTS" id="PR00111">
    <property type="entry name" value="ABHYDROLASE"/>
</dbReference>
<name>W9R6Z9_9ROSA</name>
<dbReference type="PANTHER" id="PTHR43139:SF52">
    <property type="entry name" value="SI:DKEY-122A22.2"/>
    <property type="match status" value="1"/>
</dbReference>
<keyword evidence="3" id="KW-1185">Reference proteome</keyword>
<proteinExistence type="predicted"/>
<dbReference type="InterPro" id="IPR029058">
    <property type="entry name" value="AB_hydrolase_fold"/>
</dbReference>
<dbReference type="Proteomes" id="UP000030645">
    <property type="component" value="Unassembled WGS sequence"/>
</dbReference>
<dbReference type="InterPro" id="IPR000073">
    <property type="entry name" value="AB_hydrolase_1"/>
</dbReference>
<dbReference type="PRINTS" id="PR00412">
    <property type="entry name" value="EPOXHYDRLASE"/>
</dbReference>
<dbReference type="Gene3D" id="3.40.50.1820">
    <property type="entry name" value="alpha/beta hydrolase"/>
    <property type="match status" value="1"/>
</dbReference>
<sequence length="305" mass="34334">MLPSFLSPVALYGSYLRRCFSAAGLSPQTLDIDDETTMHFWGPDPARSGGAGGKPALVLIHGFGPVATWQWRRQVQFFAPKLDVYVPDLVFFGESTTKSAERTEVFQAAAVARLMERIGVKRYSLMGTSYGGIVAYNVARIWPERVEKVVIASSGVNMRLRDGKALLKRANLEKTEDLMLPSTAKQLRTLLRLAVFKQPNVMPEFVLNDLVNKLYSQKRNEKMELLKELTIGRDDETKLSPLDKDVLIVWGDHDMIFPFEMAAELKELLGKKVRLEVMKNTGHIPQTEKPALFNEIVNKFLCEAS</sequence>
<dbReference type="SUPFAM" id="SSF53474">
    <property type="entry name" value="alpha/beta-Hydrolases"/>
    <property type="match status" value="1"/>
</dbReference>
<dbReference type="Pfam" id="PF00561">
    <property type="entry name" value="Abhydrolase_1"/>
    <property type="match status" value="1"/>
</dbReference>
<evidence type="ECO:0000259" key="1">
    <source>
        <dbReference type="Pfam" id="PF00561"/>
    </source>
</evidence>
<gene>
    <name evidence="2" type="ORF">L484_018616</name>
</gene>
<organism evidence="2 3">
    <name type="scientific">Morus notabilis</name>
    <dbReference type="NCBI Taxonomy" id="981085"/>
    <lineage>
        <taxon>Eukaryota</taxon>
        <taxon>Viridiplantae</taxon>
        <taxon>Streptophyta</taxon>
        <taxon>Embryophyta</taxon>
        <taxon>Tracheophyta</taxon>
        <taxon>Spermatophyta</taxon>
        <taxon>Magnoliopsida</taxon>
        <taxon>eudicotyledons</taxon>
        <taxon>Gunneridae</taxon>
        <taxon>Pentapetalae</taxon>
        <taxon>rosids</taxon>
        <taxon>fabids</taxon>
        <taxon>Rosales</taxon>
        <taxon>Moraceae</taxon>
        <taxon>Moreae</taxon>
        <taxon>Morus</taxon>
    </lineage>
</organism>
<dbReference type="AlphaFoldDB" id="W9R6Z9"/>